<feature type="compositionally biased region" description="Polar residues" evidence="1">
    <location>
        <begin position="48"/>
        <end position="63"/>
    </location>
</feature>
<name>A0A6I9WN79_9HYME</name>
<dbReference type="KEGG" id="pbar:105432047"/>
<feature type="region of interest" description="Disordered" evidence="1">
    <location>
        <begin position="48"/>
        <end position="79"/>
    </location>
</feature>
<gene>
    <name evidence="3" type="primary">LOC105432047</name>
</gene>
<sequence>MSQTTSHIFDQNNSHKRATIGNVYASTPIKPLTKLHSISLSGIDTFSSSSGGRNSQFIQSQIQTKKHKRYTKGKKKGSKNWHVIETDSEYEVKAQKKTLKNKKEKRTVKRKRIIIQSDSEWETESEKLINEPSINTQESILNNHECIQLFEDVYNCTPEKTRDIPNTYEENLHVSPIIESSIRMRLTSKKNDMQDDLLPVNLLSTDTRTLEETDEAEMRFRMNFI</sequence>
<dbReference type="GeneID" id="105432047"/>
<organism evidence="2 3">
    <name type="scientific">Pogonomyrmex barbatus</name>
    <name type="common">red harvester ant</name>
    <dbReference type="NCBI Taxonomy" id="144034"/>
    <lineage>
        <taxon>Eukaryota</taxon>
        <taxon>Metazoa</taxon>
        <taxon>Ecdysozoa</taxon>
        <taxon>Arthropoda</taxon>
        <taxon>Hexapoda</taxon>
        <taxon>Insecta</taxon>
        <taxon>Pterygota</taxon>
        <taxon>Neoptera</taxon>
        <taxon>Endopterygota</taxon>
        <taxon>Hymenoptera</taxon>
        <taxon>Apocrita</taxon>
        <taxon>Aculeata</taxon>
        <taxon>Formicoidea</taxon>
        <taxon>Formicidae</taxon>
        <taxon>Myrmicinae</taxon>
        <taxon>Pogonomyrmex</taxon>
    </lineage>
</organism>
<protein>
    <submittedName>
        <fullName evidence="3">Uncharacterized protein LOC105432047</fullName>
    </submittedName>
</protein>
<reference evidence="3" key="1">
    <citation type="submission" date="2025-08" db="UniProtKB">
        <authorList>
            <consortium name="RefSeq"/>
        </authorList>
    </citation>
    <scope>IDENTIFICATION</scope>
</reference>
<accession>A0A6I9WN79</accession>
<dbReference type="RefSeq" id="XP_011644952.1">
    <property type="nucleotide sequence ID" value="XM_011646650.2"/>
</dbReference>
<evidence type="ECO:0000313" key="2">
    <source>
        <dbReference type="Proteomes" id="UP000504615"/>
    </source>
</evidence>
<proteinExistence type="predicted"/>
<feature type="compositionally biased region" description="Basic residues" evidence="1">
    <location>
        <begin position="64"/>
        <end position="79"/>
    </location>
</feature>
<dbReference type="AlphaFoldDB" id="A0A6I9WN79"/>
<evidence type="ECO:0000313" key="3">
    <source>
        <dbReference type="RefSeq" id="XP_011644952.1"/>
    </source>
</evidence>
<evidence type="ECO:0000256" key="1">
    <source>
        <dbReference type="SAM" id="MobiDB-lite"/>
    </source>
</evidence>
<keyword evidence="2" id="KW-1185">Reference proteome</keyword>
<dbReference type="OrthoDB" id="7547019at2759"/>
<dbReference type="Proteomes" id="UP000504615">
    <property type="component" value="Unplaced"/>
</dbReference>